<dbReference type="AlphaFoldDB" id="A0AAV4A1Z3"/>
<comment type="caution">
    <text evidence="2">The sequence shown here is derived from an EMBL/GenBank/DDBJ whole genome shotgun (WGS) entry which is preliminary data.</text>
</comment>
<feature type="region of interest" description="Disordered" evidence="1">
    <location>
        <begin position="1"/>
        <end position="127"/>
    </location>
</feature>
<feature type="compositionally biased region" description="Acidic residues" evidence="1">
    <location>
        <begin position="61"/>
        <end position="93"/>
    </location>
</feature>
<evidence type="ECO:0000256" key="1">
    <source>
        <dbReference type="SAM" id="MobiDB-lite"/>
    </source>
</evidence>
<dbReference type="EMBL" id="BLXT01003136">
    <property type="protein sequence ID" value="GFO00609.1"/>
    <property type="molecule type" value="Genomic_DNA"/>
</dbReference>
<dbReference type="Proteomes" id="UP000735302">
    <property type="component" value="Unassembled WGS sequence"/>
</dbReference>
<accession>A0AAV4A1Z3</accession>
<name>A0AAV4A1Z3_9GAST</name>
<proteinExistence type="predicted"/>
<feature type="compositionally biased region" description="Acidic residues" evidence="1">
    <location>
        <begin position="1"/>
        <end position="16"/>
    </location>
</feature>
<reference evidence="2 3" key="1">
    <citation type="journal article" date="2021" name="Elife">
        <title>Chloroplast acquisition without the gene transfer in kleptoplastic sea slugs, Plakobranchus ocellatus.</title>
        <authorList>
            <person name="Maeda T."/>
            <person name="Takahashi S."/>
            <person name="Yoshida T."/>
            <person name="Shimamura S."/>
            <person name="Takaki Y."/>
            <person name="Nagai Y."/>
            <person name="Toyoda A."/>
            <person name="Suzuki Y."/>
            <person name="Arimoto A."/>
            <person name="Ishii H."/>
            <person name="Satoh N."/>
            <person name="Nishiyama T."/>
            <person name="Hasebe M."/>
            <person name="Maruyama T."/>
            <person name="Minagawa J."/>
            <person name="Obokata J."/>
            <person name="Shigenobu S."/>
        </authorList>
    </citation>
    <scope>NUCLEOTIDE SEQUENCE [LARGE SCALE GENOMIC DNA]</scope>
</reference>
<evidence type="ECO:0000313" key="2">
    <source>
        <dbReference type="EMBL" id="GFO00609.1"/>
    </source>
</evidence>
<keyword evidence="3" id="KW-1185">Reference proteome</keyword>
<gene>
    <name evidence="2" type="ORF">PoB_002711400</name>
</gene>
<evidence type="ECO:0000313" key="3">
    <source>
        <dbReference type="Proteomes" id="UP000735302"/>
    </source>
</evidence>
<sequence length="231" mass="26352">MEFGDDDNDDDDDDGAYECKTFGHQRQYGACSMRTCGSRVHPEEEEEEEKEKKEEEPEKLGEEEEEEEEEEEDKEEKEEEEEEAEEEEEEEEGVVGGARTSDRNVSAAGKAEALAQRHSQLPHPLHHLKGKSKLTKQTQGKKCRNQQQNTAHVTVITHKESLEQERTKESGRSTAAWLAWLYRQHRALAECDLQSGRSTAAWLAWLNRQHRALAECDLQSGGAGHTQRCSM</sequence>
<feature type="compositionally biased region" description="Basic and acidic residues" evidence="1">
    <location>
        <begin position="50"/>
        <end position="60"/>
    </location>
</feature>
<protein>
    <submittedName>
        <fullName evidence="2">Uncharacterized protein</fullName>
    </submittedName>
</protein>
<organism evidence="2 3">
    <name type="scientific">Plakobranchus ocellatus</name>
    <dbReference type="NCBI Taxonomy" id="259542"/>
    <lineage>
        <taxon>Eukaryota</taxon>
        <taxon>Metazoa</taxon>
        <taxon>Spiralia</taxon>
        <taxon>Lophotrochozoa</taxon>
        <taxon>Mollusca</taxon>
        <taxon>Gastropoda</taxon>
        <taxon>Heterobranchia</taxon>
        <taxon>Euthyneura</taxon>
        <taxon>Panpulmonata</taxon>
        <taxon>Sacoglossa</taxon>
        <taxon>Placobranchoidea</taxon>
        <taxon>Plakobranchidae</taxon>
        <taxon>Plakobranchus</taxon>
    </lineage>
</organism>